<evidence type="ECO:0000313" key="5">
    <source>
        <dbReference type="Proteomes" id="UP000770661"/>
    </source>
</evidence>
<dbReference type="Pfam" id="PF15341">
    <property type="entry name" value="SLX9"/>
    <property type="match status" value="1"/>
</dbReference>
<evidence type="ECO:0000256" key="3">
    <source>
        <dbReference type="ARBA" id="ARBA00023242"/>
    </source>
</evidence>
<evidence type="ECO:0000256" key="1">
    <source>
        <dbReference type="ARBA" id="ARBA00004604"/>
    </source>
</evidence>
<dbReference type="PANTHER" id="PTHR31109:SF2">
    <property type="entry name" value="RIBOSOME BIOGENESIS PROTEIN SLX9 HOMOLOG"/>
    <property type="match status" value="1"/>
</dbReference>
<reference evidence="4" key="1">
    <citation type="submission" date="2020-07" db="EMBL/GenBank/DDBJ databases">
        <title>The High-quality genome of the commercially important snow crab, Chionoecetes opilio.</title>
        <authorList>
            <person name="Jeong J.-H."/>
            <person name="Ryu S."/>
        </authorList>
    </citation>
    <scope>NUCLEOTIDE SEQUENCE</scope>
    <source>
        <strain evidence="4">MADBK_172401_WGS</strain>
        <tissue evidence="4">Digestive gland</tissue>
    </source>
</reference>
<gene>
    <name evidence="4" type="primary">Fam207a</name>
    <name evidence="4" type="ORF">GWK47_013384</name>
</gene>
<evidence type="ECO:0000313" key="4">
    <source>
        <dbReference type="EMBL" id="KAG0714815.1"/>
    </source>
</evidence>
<keyword evidence="5" id="KW-1185">Reference proteome</keyword>
<accession>A0A8J4Y4N6</accession>
<comment type="caution">
    <text evidence="4">The sequence shown here is derived from an EMBL/GenBank/DDBJ whole genome shotgun (WGS) entry which is preliminary data.</text>
</comment>
<dbReference type="EMBL" id="JACEEZ010020215">
    <property type="protein sequence ID" value="KAG0714815.1"/>
    <property type="molecule type" value="Genomic_DNA"/>
</dbReference>
<dbReference type="Proteomes" id="UP000770661">
    <property type="component" value="Unassembled WGS sequence"/>
</dbReference>
<organism evidence="4 5">
    <name type="scientific">Chionoecetes opilio</name>
    <name type="common">Atlantic snow crab</name>
    <name type="synonym">Cancer opilio</name>
    <dbReference type="NCBI Taxonomy" id="41210"/>
    <lineage>
        <taxon>Eukaryota</taxon>
        <taxon>Metazoa</taxon>
        <taxon>Ecdysozoa</taxon>
        <taxon>Arthropoda</taxon>
        <taxon>Crustacea</taxon>
        <taxon>Multicrustacea</taxon>
        <taxon>Malacostraca</taxon>
        <taxon>Eumalacostraca</taxon>
        <taxon>Eucarida</taxon>
        <taxon>Decapoda</taxon>
        <taxon>Pleocyemata</taxon>
        <taxon>Brachyura</taxon>
        <taxon>Eubrachyura</taxon>
        <taxon>Majoidea</taxon>
        <taxon>Majidae</taxon>
        <taxon>Chionoecetes</taxon>
    </lineage>
</organism>
<dbReference type="GO" id="GO:0005730">
    <property type="term" value="C:nucleolus"/>
    <property type="evidence" value="ECO:0007669"/>
    <property type="project" value="UniProtKB-SubCell"/>
</dbReference>
<dbReference type="GO" id="GO:0000462">
    <property type="term" value="P:maturation of SSU-rRNA from tricistronic rRNA transcript (SSU-rRNA, 5.8S rRNA, LSU-rRNA)"/>
    <property type="evidence" value="ECO:0007669"/>
    <property type="project" value="InterPro"/>
</dbReference>
<dbReference type="PANTHER" id="PTHR31109">
    <property type="entry name" value="PROTEIN FAM207A"/>
    <property type="match status" value="1"/>
</dbReference>
<keyword evidence="3" id="KW-0539">Nucleus</keyword>
<name>A0A8J4Y4N6_CHIOP</name>
<protein>
    <submittedName>
        <fullName evidence="4">Protein FAM207A</fullName>
    </submittedName>
</protein>
<dbReference type="GO" id="GO:0030686">
    <property type="term" value="C:90S preribosome"/>
    <property type="evidence" value="ECO:0007669"/>
    <property type="project" value="InterPro"/>
</dbReference>
<comment type="subcellular location">
    <subcellularLocation>
        <location evidence="1">Nucleus</location>
        <location evidence="1">Nucleolus</location>
    </subcellularLocation>
</comment>
<comment type="similarity">
    <text evidence="2">Belongs to the SLX9 family.</text>
</comment>
<dbReference type="OrthoDB" id="18703at2759"/>
<evidence type="ECO:0000256" key="2">
    <source>
        <dbReference type="ARBA" id="ARBA00011022"/>
    </source>
</evidence>
<sequence length="208" mass="23127">MGKVRKLRQKYHASLVKERAAKSSTGQNTTSIAPRLVPQVEGAAGDQTNRNNIFAGLQIKLQTVPEVTTKCVDSDSLSVVSGGQQSQVDTKIGKRKRRREDLLKKIDVVRAGQRAEKDRKKREKTVVTGDMNPLLDALPSLTELMAANTKDSTKPKKPRGTPKLKVVKKEILSDIQMFTSIHRDPQFSRDPFRAVALAVENRVLSEEN</sequence>
<dbReference type="InterPro" id="IPR028160">
    <property type="entry name" value="Slx9-like"/>
</dbReference>
<proteinExistence type="inferred from homology"/>
<dbReference type="AlphaFoldDB" id="A0A8J4Y4N6"/>
<dbReference type="GO" id="GO:0030688">
    <property type="term" value="C:preribosome, small subunit precursor"/>
    <property type="evidence" value="ECO:0007669"/>
    <property type="project" value="InterPro"/>
</dbReference>